<evidence type="ECO:0000313" key="2">
    <source>
        <dbReference type="EMBL" id="KYN09182.1"/>
    </source>
</evidence>
<feature type="signal peptide" evidence="1">
    <location>
        <begin position="1"/>
        <end position="20"/>
    </location>
</feature>
<keyword evidence="3" id="KW-1185">Reference proteome</keyword>
<gene>
    <name evidence="2" type="ORF">ALC57_18709</name>
</gene>
<organism evidence="2 3">
    <name type="scientific">Trachymyrmex cornetzi</name>
    <dbReference type="NCBI Taxonomy" id="471704"/>
    <lineage>
        <taxon>Eukaryota</taxon>
        <taxon>Metazoa</taxon>
        <taxon>Ecdysozoa</taxon>
        <taxon>Arthropoda</taxon>
        <taxon>Hexapoda</taxon>
        <taxon>Insecta</taxon>
        <taxon>Pterygota</taxon>
        <taxon>Neoptera</taxon>
        <taxon>Endopterygota</taxon>
        <taxon>Hymenoptera</taxon>
        <taxon>Apocrita</taxon>
        <taxon>Aculeata</taxon>
        <taxon>Formicoidea</taxon>
        <taxon>Formicidae</taxon>
        <taxon>Myrmicinae</taxon>
        <taxon>Trachymyrmex</taxon>
    </lineage>
</organism>
<evidence type="ECO:0000313" key="3">
    <source>
        <dbReference type="Proteomes" id="UP000078492"/>
    </source>
</evidence>
<feature type="chain" id="PRO_5007582341" evidence="1">
    <location>
        <begin position="21"/>
        <end position="241"/>
    </location>
</feature>
<accession>A0A151IRC9</accession>
<name>A0A151IRC9_9HYME</name>
<protein>
    <submittedName>
        <fullName evidence="2">Uncharacterized protein</fullName>
    </submittedName>
</protein>
<evidence type="ECO:0000256" key="1">
    <source>
        <dbReference type="SAM" id="SignalP"/>
    </source>
</evidence>
<proteinExistence type="predicted"/>
<reference evidence="2 3" key="1">
    <citation type="submission" date="2015-09" db="EMBL/GenBank/DDBJ databases">
        <title>Trachymyrmex cornetzi WGS genome.</title>
        <authorList>
            <person name="Nygaard S."/>
            <person name="Hu H."/>
            <person name="Boomsma J."/>
            <person name="Zhang G."/>
        </authorList>
    </citation>
    <scope>NUCLEOTIDE SEQUENCE [LARGE SCALE GENOMIC DNA]</scope>
    <source>
        <strain evidence="2">Tcor2-1</strain>
        <tissue evidence="2">Whole body</tissue>
    </source>
</reference>
<dbReference type="Proteomes" id="UP000078492">
    <property type="component" value="Unassembled WGS sequence"/>
</dbReference>
<keyword evidence="1" id="KW-0732">Signal</keyword>
<dbReference type="AlphaFoldDB" id="A0A151IRC9"/>
<sequence>MQFNPRNVIILLSALFTVLDFPESPITSEEITMERKIEKMLKGIYEDYFEIEEEESLDFLNSTKKALMSKEALQANSNRFIKNVKYYIDRYGSENVYNSDQSSFQLELHAGRTLAEKCLKKVESVAQSMSAITHSYTIQPVISADGRLSPLIQRNRPDSAQDIVLLTIPLGTGKIQPLDVFGFRLWKNFIKHFSDVVMLLDLDVKLYSRNAILKLQSLTHNQFSSPTFTNLFKYPWYKSGY</sequence>
<dbReference type="STRING" id="471704.A0A151IRC9"/>
<dbReference type="EMBL" id="KQ981140">
    <property type="protein sequence ID" value="KYN09182.1"/>
    <property type="molecule type" value="Genomic_DNA"/>
</dbReference>